<organism evidence="8 9">
    <name type="scientific">Sabulicella glaciei</name>
    <dbReference type="NCBI Taxonomy" id="2984948"/>
    <lineage>
        <taxon>Bacteria</taxon>
        <taxon>Pseudomonadati</taxon>
        <taxon>Pseudomonadota</taxon>
        <taxon>Alphaproteobacteria</taxon>
        <taxon>Acetobacterales</taxon>
        <taxon>Acetobacteraceae</taxon>
        <taxon>Sabulicella</taxon>
    </lineage>
</organism>
<dbReference type="Pfam" id="PF02518">
    <property type="entry name" value="HATPase_c"/>
    <property type="match status" value="1"/>
</dbReference>
<gene>
    <name evidence="8" type="ORF">OF850_19255</name>
</gene>
<evidence type="ECO:0000256" key="5">
    <source>
        <dbReference type="ARBA" id="ARBA00022777"/>
    </source>
</evidence>
<keyword evidence="4" id="KW-0808">Transferase</keyword>
<dbReference type="PROSITE" id="PS50109">
    <property type="entry name" value="HIS_KIN"/>
    <property type="match status" value="1"/>
</dbReference>
<evidence type="ECO:0000256" key="4">
    <source>
        <dbReference type="ARBA" id="ARBA00022679"/>
    </source>
</evidence>
<dbReference type="EMBL" id="JAPFQI010000021">
    <property type="protein sequence ID" value="MCW8087749.1"/>
    <property type="molecule type" value="Genomic_DNA"/>
</dbReference>
<dbReference type="InterPro" id="IPR003661">
    <property type="entry name" value="HisK_dim/P_dom"/>
</dbReference>
<keyword evidence="9" id="KW-1185">Reference proteome</keyword>
<dbReference type="Gene3D" id="3.30.565.10">
    <property type="entry name" value="Histidine kinase-like ATPase, C-terminal domain"/>
    <property type="match status" value="1"/>
</dbReference>
<reference evidence="8 9" key="1">
    <citation type="submission" date="2022-10" db="EMBL/GenBank/DDBJ databases">
        <title>Roseococcus glaciei nov., sp. nov., isolated from glacier.</title>
        <authorList>
            <person name="Liu Q."/>
            <person name="Xin Y.-H."/>
        </authorList>
    </citation>
    <scope>NUCLEOTIDE SEQUENCE [LARGE SCALE GENOMIC DNA]</scope>
    <source>
        <strain evidence="8 9">MDT2-1-1</strain>
    </source>
</reference>
<proteinExistence type="predicted"/>
<comment type="catalytic activity">
    <reaction evidence="1">
        <text>ATP + protein L-histidine = ADP + protein N-phospho-L-histidine.</text>
        <dbReference type="EC" id="2.7.13.3"/>
    </reaction>
</comment>
<dbReference type="InterPro" id="IPR036890">
    <property type="entry name" value="HATPase_C_sf"/>
</dbReference>
<dbReference type="SMART" id="SM00387">
    <property type="entry name" value="HATPase_c"/>
    <property type="match status" value="1"/>
</dbReference>
<comment type="caution">
    <text evidence="8">The sequence shown here is derived from an EMBL/GenBank/DDBJ whole genome shotgun (WGS) entry which is preliminary data.</text>
</comment>
<dbReference type="PANTHER" id="PTHR45453:SF1">
    <property type="entry name" value="PHOSPHATE REGULON SENSOR PROTEIN PHOR"/>
    <property type="match status" value="1"/>
</dbReference>
<keyword evidence="5" id="KW-0418">Kinase</keyword>
<dbReference type="InterPro" id="IPR003594">
    <property type="entry name" value="HATPase_dom"/>
</dbReference>
<keyword evidence="8" id="KW-0547">Nucleotide-binding</keyword>
<dbReference type="SMART" id="SM00388">
    <property type="entry name" value="HisKA"/>
    <property type="match status" value="1"/>
</dbReference>
<evidence type="ECO:0000256" key="1">
    <source>
        <dbReference type="ARBA" id="ARBA00000085"/>
    </source>
</evidence>
<evidence type="ECO:0000256" key="6">
    <source>
        <dbReference type="ARBA" id="ARBA00023012"/>
    </source>
</evidence>
<dbReference type="InterPro" id="IPR005467">
    <property type="entry name" value="His_kinase_dom"/>
</dbReference>
<dbReference type="EC" id="2.7.13.3" evidence="2"/>
<dbReference type="PANTHER" id="PTHR45453">
    <property type="entry name" value="PHOSPHATE REGULON SENSOR PROTEIN PHOR"/>
    <property type="match status" value="1"/>
</dbReference>
<keyword evidence="6" id="KW-0902">Two-component regulatory system</keyword>
<evidence type="ECO:0000313" key="8">
    <source>
        <dbReference type="EMBL" id="MCW8087749.1"/>
    </source>
</evidence>
<accession>A0ABT3P009</accession>
<dbReference type="Proteomes" id="UP001526430">
    <property type="component" value="Unassembled WGS sequence"/>
</dbReference>
<evidence type="ECO:0000256" key="2">
    <source>
        <dbReference type="ARBA" id="ARBA00012438"/>
    </source>
</evidence>
<evidence type="ECO:0000256" key="3">
    <source>
        <dbReference type="ARBA" id="ARBA00022553"/>
    </source>
</evidence>
<dbReference type="InterPro" id="IPR036097">
    <property type="entry name" value="HisK_dim/P_sf"/>
</dbReference>
<sequence>MLIALLGAGAVSPGPGLAALLAVLAGAGAMGVVWAVASARLVAALRAAAAEGPRGAPVPLPALPGLGAVEEELSRLARATEARAALVGRLRAGGEAVVESLPDPLLVLDARLAPIRLNRAARLAFGDGARGRLGALLRHPALAAALDRALAGAGPQLVEVALPGAAHREYAAQALAMDPPLDDGGRVLLVLGDRSGARALDRMRADFVTNASHELRTPLASMMGFVETLRGPAADDPEAQQRFLAIMAEQGERMRRLIDDLLGLSRVEATEHLPPCGEAPLSPLLRGEAAAMEPLFAQRGVRLVLDLPEESLTAAPADADQLAQVARNLLDNALRHAAEEVRLEAFRDGARVGFAVRDDGPGIAREHLPRLTERFFRVDKGRARAQGNTGLGLAIVKHIIQRHRGQLSIESEPGVGATFRVMLPGG</sequence>
<protein>
    <recommendedName>
        <fullName evidence="2">histidine kinase</fullName>
        <ecNumber evidence="2">2.7.13.3</ecNumber>
    </recommendedName>
</protein>
<dbReference type="Pfam" id="PF00512">
    <property type="entry name" value="HisKA"/>
    <property type="match status" value="1"/>
</dbReference>
<dbReference type="PRINTS" id="PR00344">
    <property type="entry name" value="BCTRLSENSOR"/>
</dbReference>
<dbReference type="SUPFAM" id="SSF55874">
    <property type="entry name" value="ATPase domain of HSP90 chaperone/DNA topoisomerase II/histidine kinase"/>
    <property type="match status" value="1"/>
</dbReference>
<evidence type="ECO:0000259" key="7">
    <source>
        <dbReference type="PROSITE" id="PS50109"/>
    </source>
</evidence>
<feature type="domain" description="Histidine kinase" evidence="7">
    <location>
        <begin position="210"/>
        <end position="426"/>
    </location>
</feature>
<keyword evidence="3" id="KW-0597">Phosphoprotein</keyword>
<dbReference type="InterPro" id="IPR004358">
    <property type="entry name" value="Sig_transdc_His_kin-like_C"/>
</dbReference>
<dbReference type="SUPFAM" id="SSF47384">
    <property type="entry name" value="Homodimeric domain of signal transducing histidine kinase"/>
    <property type="match status" value="1"/>
</dbReference>
<keyword evidence="8" id="KW-0067">ATP-binding</keyword>
<dbReference type="Gene3D" id="1.10.287.130">
    <property type="match status" value="1"/>
</dbReference>
<dbReference type="CDD" id="cd00075">
    <property type="entry name" value="HATPase"/>
    <property type="match status" value="1"/>
</dbReference>
<name>A0ABT3P009_9PROT</name>
<dbReference type="InterPro" id="IPR050351">
    <property type="entry name" value="BphY/WalK/GraS-like"/>
</dbReference>
<dbReference type="GO" id="GO:0005524">
    <property type="term" value="F:ATP binding"/>
    <property type="evidence" value="ECO:0007669"/>
    <property type="project" value="UniProtKB-KW"/>
</dbReference>
<evidence type="ECO:0000313" key="9">
    <source>
        <dbReference type="Proteomes" id="UP001526430"/>
    </source>
</evidence>
<dbReference type="CDD" id="cd00082">
    <property type="entry name" value="HisKA"/>
    <property type="match status" value="1"/>
</dbReference>